<keyword evidence="1" id="KW-0472">Membrane</keyword>
<organism evidence="3">
    <name type="scientific">Herbiconiux sp. A18JL235</name>
    <dbReference type="NCBI Taxonomy" id="3152363"/>
    <lineage>
        <taxon>Bacteria</taxon>
        <taxon>Bacillati</taxon>
        <taxon>Actinomycetota</taxon>
        <taxon>Actinomycetes</taxon>
        <taxon>Micrococcales</taxon>
        <taxon>Microbacteriaceae</taxon>
        <taxon>Herbiconiux</taxon>
    </lineage>
</organism>
<keyword evidence="1" id="KW-0812">Transmembrane</keyword>
<comment type="caution">
    <text evidence="1">Lacks conserved residue(s) required for the propagation of feature annotation.</text>
</comment>
<feature type="compositionally biased region" description="Low complexity" evidence="2">
    <location>
        <begin position="276"/>
        <end position="287"/>
    </location>
</feature>
<comment type="similarity">
    <text evidence="1">Belongs to the SURF1 family.</text>
</comment>
<evidence type="ECO:0000313" key="3">
    <source>
        <dbReference type="EMBL" id="XDI04872.1"/>
    </source>
</evidence>
<dbReference type="GO" id="GO:0005886">
    <property type="term" value="C:plasma membrane"/>
    <property type="evidence" value="ECO:0007669"/>
    <property type="project" value="UniProtKB-SubCell"/>
</dbReference>
<name>A0AB39BFC6_9MICO</name>
<dbReference type="EMBL" id="CP162511">
    <property type="protein sequence ID" value="XDI04872.1"/>
    <property type="molecule type" value="Genomic_DNA"/>
</dbReference>
<accession>A0AB39BFC6</accession>
<keyword evidence="1" id="KW-1133">Transmembrane helix</keyword>
<evidence type="ECO:0000256" key="1">
    <source>
        <dbReference type="RuleBase" id="RU363076"/>
    </source>
</evidence>
<feature type="transmembrane region" description="Helical" evidence="1">
    <location>
        <begin position="237"/>
        <end position="258"/>
    </location>
</feature>
<evidence type="ECO:0000256" key="2">
    <source>
        <dbReference type="SAM" id="MobiDB-lite"/>
    </source>
</evidence>
<dbReference type="RefSeq" id="WP_368497271.1">
    <property type="nucleotide sequence ID" value="NZ_CP162511.1"/>
</dbReference>
<sequence>MSITSAPPASLASVMRRPRWIATLVLALAIAGGFAALGQWQLERAVSSGEVTNGQSETIKPLETVAEPQTPVVETQAAQRVEVKGALVPSGFDVISGRLNDGVSGYWVIGQLKVEQPADTYLAVALGWTPELETARATALELGGRATAVSGDLTGRYLPTEGPVVSDAQRGSGADPAGDSTFEALDTTMSIAALINRWPEFDEAAEVYGGYLVLDEAPAGLDAIVSPEPDRSVQVNWLNIFYAAEWVVFAGFAIYLWYRLVRDAWERENEEALEAAEAAAGGAAEAPGADDRPAGRR</sequence>
<dbReference type="InterPro" id="IPR002994">
    <property type="entry name" value="Surf1/Shy1"/>
</dbReference>
<protein>
    <recommendedName>
        <fullName evidence="1">SURF1-like protein</fullName>
    </recommendedName>
</protein>
<proteinExistence type="inferred from homology"/>
<comment type="subcellular location">
    <subcellularLocation>
        <location evidence="1">Cell membrane</location>
        <topology evidence="1">Multi-pass membrane protein</topology>
    </subcellularLocation>
</comment>
<dbReference type="PROSITE" id="PS50895">
    <property type="entry name" value="SURF1"/>
    <property type="match status" value="1"/>
</dbReference>
<reference evidence="3" key="1">
    <citation type="submission" date="2024-05" db="EMBL/GenBank/DDBJ databases">
        <title>Herbiconiux sp. A18JL235.</title>
        <authorList>
            <person name="Zhang G."/>
        </authorList>
    </citation>
    <scope>NUCLEOTIDE SEQUENCE</scope>
    <source>
        <strain evidence="3">A18JL235</strain>
    </source>
</reference>
<keyword evidence="1" id="KW-1003">Cell membrane</keyword>
<dbReference type="Pfam" id="PF02104">
    <property type="entry name" value="SURF1"/>
    <property type="match status" value="1"/>
</dbReference>
<feature type="region of interest" description="Disordered" evidence="2">
    <location>
        <begin position="276"/>
        <end position="297"/>
    </location>
</feature>
<gene>
    <name evidence="3" type="ORF">ABFY20_16245</name>
</gene>
<dbReference type="AlphaFoldDB" id="A0AB39BFC6"/>